<feature type="region of interest" description="Disordered" evidence="1">
    <location>
        <begin position="83"/>
        <end position="172"/>
    </location>
</feature>
<dbReference type="RefSeq" id="WP_076446252.1">
    <property type="nucleotide sequence ID" value="NZ_FTOQ01000002.1"/>
</dbReference>
<dbReference type="STRING" id="633194.SAMN05421759_102649"/>
<name>A0A1N7LF86_9RHOB</name>
<gene>
    <name evidence="2" type="ORF">SAMN05421759_102649</name>
</gene>
<sequence length="172" mass="18255">MPHYEYRVLPAPEKGQKAKGVKGPAARFAHGIEALINEMGAEGWEYLRADTLPSVERAGLTSTTTEWRTLLVFRRVRLDHAEAFQPKELPAPDAASAPASAQASAMPDSAPGTPPEALREDAPREDALDRLLQDRAESLVAMPADLGGPDNPADSHAADGDKTSPGRPAAGD</sequence>
<dbReference type="AlphaFoldDB" id="A0A1N7LF86"/>
<evidence type="ECO:0000313" key="2">
    <source>
        <dbReference type="EMBL" id="SIS72431.1"/>
    </source>
</evidence>
<dbReference type="Proteomes" id="UP000186684">
    <property type="component" value="Unassembled WGS sequence"/>
</dbReference>
<evidence type="ECO:0000256" key="1">
    <source>
        <dbReference type="SAM" id="MobiDB-lite"/>
    </source>
</evidence>
<feature type="compositionally biased region" description="Low complexity" evidence="1">
    <location>
        <begin position="91"/>
        <end position="111"/>
    </location>
</feature>
<evidence type="ECO:0008006" key="4">
    <source>
        <dbReference type="Google" id="ProtNLM"/>
    </source>
</evidence>
<evidence type="ECO:0000313" key="3">
    <source>
        <dbReference type="Proteomes" id="UP000186684"/>
    </source>
</evidence>
<feature type="compositionally biased region" description="Basic and acidic residues" evidence="1">
    <location>
        <begin position="117"/>
        <end position="137"/>
    </location>
</feature>
<dbReference type="EMBL" id="FTOQ01000002">
    <property type="protein sequence ID" value="SIS72431.1"/>
    <property type="molecule type" value="Genomic_DNA"/>
</dbReference>
<reference evidence="3" key="1">
    <citation type="submission" date="2017-01" db="EMBL/GenBank/DDBJ databases">
        <authorList>
            <person name="Varghese N."/>
            <person name="Submissions S."/>
        </authorList>
    </citation>
    <scope>NUCLEOTIDE SEQUENCE [LARGE SCALE GENOMIC DNA]</scope>
    <source>
        <strain evidence="3">DSM 29430</strain>
    </source>
</reference>
<keyword evidence="3" id="KW-1185">Reference proteome</keyword>
<accession>A0A1N7LF86</accession>
<organism evidence="2 3">
    <name type="scientific">Roseivivax lentus</name>
    <dbReference type="NCBI Taxonomy" id="633194"/>
    <lineage>
        <taxon>Bacteria</taxon>
        <taxon>Pseudomonadati</taxon>
        <taxon>Pseudomonadota</taxon>
        <taxon>Alphaproteobacteria</taxon>
        <taxon>Rhodobacterales</taxon>
        <taxon>Roseobacteraceae</taxon>
        <taxon>Roseivivax</taxon>
    </lineage>
</organism>
<protein>
    <recommendedName>
        <fullName evidence="4">DUF4177 domain-containing protein</fullName>
    </recommendedName>
</protein>
<proteinExistence type="predicted"/>